<keyword evidence="7 19" id="KW-0732">Signal</keyword>
<evidence type="ECO:0000256" key="9">
    <source>
        <dbReference type="ARBA" id="ARBA00022777"/>
    </source>
</evidence>
<evidence type="ECO:0000256" key="5">
    <source>
        <dbReference type="ARBA" id="ARBA00022679"/>
    </source>
</evidence>
<evidence type="ECO:0000256" key="2">
    <source>
        <dbReference type="ARBA" id="ARBA00012513"/>
    </source>
</evidence>
<dbReference type="GO" id="GO:0004674">
    <property type="term" value="F:protein serine/threonine kinase activity"/>
    <property type="evidence" value="ECO:0007669"/>
    <property type="project" value="UniProtKB-KW"/>
</dbReference>
<feature type="domain" description="Protein kinase" evidence="20">
    <location>
        <begin position="328"/>
        <end position="618"/>
    </location>
</feature>
<keyword evidence="14 21" id="KW-0675">Receptor</keyword>
<evidence type="ECO:0000313" key="21">
    <source>
        <dbReference type="EMBL" id="KAK8946335.1"/>
    </source>
</evidence>
<dbReference type="InterPro" id="IPR045874">
    <property type="entry name" value="LRK10/LRL21-25-like"/>
</dbReference>
<evidence type="ECO:0000256" key="17">
    <source>
        <dbReference type="ARBA" id="ARBA00048679"/>
    </source>
</evidence>
<dbReference type="PROSITE" id="PS00108">
    <property type="entry name" value="PROTEIN_KINASE_ST"/>
    <property type="match status" value="1"/>
</dbReference>
<proteinExistence type="predicted"/>
<evidence type="ECO:0000256" key="16">
    <source>
        <dbReference type="ARBA" id="ARBA00047899"/>
    </source>
</evidence>
<evidence type="ECO:0000256" key="8">
    <source>
        <dbReference type="ARBA" id="ARBA00022741"/>
    </source>
</evidence>
<evidence type="ECO:0000256" key="15">
    <source>
        <dbReference type="ARBA" id="ARBA00023180"/>
    </source>
</evidence>
<dbReference type="FunFam" id="3.30.200.20:FF:000059">
    <property type="entry name" value="S-receptor-like serine/threonine-protein kinase"/>
    <property type="match status" value="1"/>
</dbReference>
<keyword evidence="5" id="KW-0808">Transferase</keyword>
<reference evidence="21 22" key="1">
    <citation type="journal article" date="2022" name="Nat. Plants">
        <title>Genomes of leafy and leafless Platanthera orchids illuminate the evolution of mycoheterotrophy.</title>
        <authorList>
            <person name="Li M.H."/>
            <person name="Liu K.W."/>
            <person name="Li Z."/>
            <person name="Lu H.C."/>
            <person name="Ye Q.L."/>
            <person name="Zhang D."/>
            <person name="Wang J.Y."/>
            <person name="Li Y.F."/>
            <person name="Zhong Z.M."/>
            <person name="Liu X."/>
            <person name="Yu X."/>
            <person name="Liu D.K."/>
            <person name="Tu X.D."/>
            <person name="Liu B."/>
            <person name="Hao Y."/>
            <person name="Liao X.Y."/>
            <person name="Jiang Y.T."/>
            <person name="Sun W.H."/>
            <person name="Chen J."/>
            <person name="Chen Y.Q."/>
            <person name="Ai Y."/>
            <person name="Zhai J.W."/>
            <person name="Wu S.S."/>
            <person name="Zhou Z."/>
            <person name="Hsiao Y.Y."/>
            <person name="Wu W.L."/>
            <person name="Chen Y.Y."/>
            <person name="Lin Y.F."/>
            <person name="Hsu J.L."/>
            <person name="Li C.Y."/>
            <person name="Wang Z.W."/>
            <person name="Zhao X."/>
            <person name="Zhong W.Y."/>
            <person name="Ma X.K."/>
            <person name="Ma L."/>
            <person name="Huang J."/>
            <person name="Chen G.Z."/>
            <person name="Huang M.Z."/>
            <person name="Huang L."/>
            <person name="Peng D.H."/>
            <person name="Luo Y.B."/>
            <person name="Zou S.Q."/>
            <person name="Chen S.P."/>
            <person name="Lan S."/>
            <person name="Tsai W.C."/>
            <person name="Van de Peer Y."/>
            <person name="Liu Z.J."/>
        </authorList>
    </citation>
    <scope>NUCLEOTIDE SEQUENCE [LARGE SCALE GENOMIC DNA]</scope>
    <source>
        <strain evidence="21">Lor287</strain>
    </source>
</reference>
<dbReference type="Pfam" id="PF13947">
    <property type="entry name" value="GUB_WAK_bind"/>
    <property type="match status" value="1"/>
</dbReference>
<keyword evidence="11" id="KW-1133">Transmembrane helix</keyword>
<sequence>MVRRLCIFFLLQLLYATTCALEKGDQVDLDYFSRRCPPERCTGGSTEIRYPFRLESSHPYCGSTGLVLSCSGDRAILTLPSLPPTLTLSVVSINYSIGVLTAKLDGPSCPLQYINLLNFSASSYSLMHTTDFITVNCSSRINYSSDGSSSMNIAGPISCLGGGADSIYAVDSFSYMDEMPPYCIMISESVSLPQKLEDSMQVVSLASSINAFTQKMEIELDWTMRDETMRQCAVCEFSGGRCGFSQARSQAVCFKTEHHGSKAKLIIGSSVGGASVITLVSILIFYINKKKSDYEEEMRRLKIENFLATYQNTKPTRYTYSEIKKITMRFKQKLGQGGFGAVYKGWIPNGIPVAVKMIEIANKDGDEFINEVATIGRIHHVNVVRLLGFCSDGTRRALIYEFMPNESLEKFIFSRGTNNSFNKQLVWENLEEIAIGIAQGIEYLHQGCDLRILHFDIKPHNILLDHNFTPKISDFGLSKLCSRDQSMITMTAARGTMGYVAPEIYSRNFGSVSYKSDVYSFGMLLLEMVSGSKNVDPSIEDQSAVYFPEWVYDQLVRGQDLGLVVKRLGDDEEIAEKLIVVALWCIQWNPKDRPTMTKVVQMLLGELQDLEMPPRPFATSSISEDAIPMSSV</sequence>
<dbReference type="EMBL" id="JBBWWQ010000005">
    <property type="protein sequence ID" value="KAK8946335.1"/>
    <property type="molecule type" value="Genomic_DNA"/>
</dbReference>
<comment type="catalytic activity">
    <reaction evidence="16">
        <text>L-threonyl-[protein] + ATP = O-phospho-L-threonyl-[protein] + ADP + H(+)</text>
        <dbReference type="Rhea" id="RHEA:46608"/>
        <dbReference type="Rhea" id="RHEA-COMP:11060"/>
        <dbReference type="Rhea" id="RHEA-COMP:11605"/>
        <dbReference type="ChEBI" id="CHEBI:15378"/>
        <dbReference type="ChEBI" id="CHEBI:30013"/>
        <dbReference type="ChEBI" id="CHEBI:30616"/>
        <dbReference type="ChEBI" id="CHEBI:61977"/>
        <dbReference type="ChEBI" id="CHEBI:456216"/>
        <dbReference type="EC" id="2.7.11.1"/>
    </reaction>
</comment>
<dbReference type="GO" id="GO:0005524">
    <property type="term" value="F:ATP binding"/>
    <property type="evidence" value="ECO:0007669"/>
    <property type="project" value="UniProtKB-UniRule"/>
</dbReference>
<dbReference type="InterPro" id="IPR000719">
    <property type="entry name" value="Prot_kinase_dom"/>
</dbReference>
<evidence type="ECO:0000256" key="12">
    <source>
        <dbReference type="ARBA" id="ARBA00023136"/>
    </source>
</evidence>
<gene>
    <name evidence="21" type="ORF">KSP39_PZI007211</name>
</gene>
<comment type="subcellular location">
    <subcellularLocation>
        <location evidence="1">Membrane</location>
        <topology evidence="1">Single-pass type I membrane protein</topology>
    </subcellularLocation>
</comment>
<keyword evidence="15" id="KW-0325">Glycoprotein</keyword>
<evidence type="ECO:0000256" key="6">
    <source>
        <dbReference type="ARBA" id="ARBA00022692"/>
    </source>
</evidence>
<evidence type="ECO:0000256" key="19">
    <source>
        <dbReference type="SAM" id="SignalP"/>
    </source>
</evidence>
<organism evidence="21 22">
    <name type="scientific">Platanthera zijinensis</name>
    <dbReference type="NCBI Taxonomy" id="2320716"/>
    <lineage>
        <taxon>Eukaryota</taxon>
        <taxon>Viridiplantae</taxon>
        <taxon>Streptophyta</taxon>
        <taxon>Embryophyta</taxon>
        <taxon>Tracheophyta</taxon>
        <taxon>Spermatophyta</taxon>
        <taxon>Magnoliopsida</taxon>
        <taxon>Liliopsida</taxon>
        <taxon>Asparagales</taxon>
        <taxon>Orchidaceae</taxon>
        <taxon>Orchidoideae</taxon>
        <taxon>Orchideae</taxon>
        <taxon>Orchidinae</taxon>
        <taxon>Platanthera</taxon>
    </lineage>
</organism>
<dbReference type="PROSITE" id="PS00107">
    <property type="entry name" value="PROTEIN_KINASE_ATP"/>
    <property type="match status" value="1"/>
</dbReference>
<keyword evidence="8 18" id="KW-0547">Nucleotide-binding</keyword>
<accession>A0AAP0G977</accession>
<dbReference type="CDD" id="cd14066">
    <property type="entry name" value="STKc_IRAK"/>
    <property type="match status" value="1"/>
</dbReference>
<dbReference type="Pfam" id="PF14380">
    <property type="entry name" value="WAK_assoc"/>
    <property type="match status" value="1"/>
</dbReference>
<evidence type="ECO:0000256" key="11">
    <source>
        <dbReference type="ARBA" id="ARBA00022989"/>
    </source>
</evidence>
<evidence type="ECO:0000256" key="10">
    <source>
        <dbReference type="ARBA" id="ARBA00022840"/>
    </source>
</evidence>
<keyword evidence="6" id="KW-0812">Transmembrane</keyword>
<evidence type="ECO:0000256" key="18">
    <source>
        <dbReference type="PROSITE-ProRule" id="PRU10141"/>
    </source>
</evidence>
<dbReference type="InterPro" id="IPR025287">
    <property type="entry name" value="WAK_GUB"/>
</dbReference>
<evidence type="ECO:0000313" key="22">
    <source>
        <dbReference type="Proteomes" id="UP001418222"/>
    </source>
</evidence>
<comment type="catalytic activity">
    <reaction evidence="17">
        <text>L-seryl-[protein] + ATP = O-phospho-L-seryl-[protein] + ADP + H(+)</text>
        <dbReference type="Rhea" id="RHEA:17989"/>
        <dbReference type="Rhea" id="RHEA-COMP:9863"/>
        <dbReference type="Rhea" id="RHEA-COMP:11604"/>
        <dbReference type="ChEBI" id="CHEBI:15378"/>
        <dbReference type="ChEBI" id="CHEBI:29999"/>
        <dbReference type="ChEBI" id="CHEBI:30616"/>
        <dbReference type="ChEBI" id="CHEBI:83421"/>
        <dbReference type="ChEBI" id="CHEBI:456216"/>
        <dbReference type="EC" id="2.7.11.1"/>
    </reaction>
</comment>
<keyword evidence="3" id="KW-0723">Serine/threonine-protein kinase</keyword>
<evidence type="ECO:0000256" key="1">
    <source>
        <dbReference type="ARBA" id="ARBA00004479"/>
    </source>
</evidence>
<feature type="signal peptide" evidence="19">
    <location>
        <begin position="1"/>
        <end position="20"/>
    </location>
</feature>
<dbReference type="Gene3D" id="1.10.510.10">
    <property type="entry name" value="Transferase(Phosphotransferase) domain 1"/>
    <property type="match status" value="1"/>
</dbReference>
<dbReference type="AlphaFoldDB" id="A0AAP0G977"/>
<dbReference type="InterPro" id="IPR011009">
    <property type="entry name" value="Kinase-like_dom_sf"/>
</dbReference>
<dbReference type="PROSITE" id="PS50011">
    <property type="entry name" value="PROTEIN_KINASE_DOM"/>
    <property type="match status" value="1"/>
</dbReference>
<evidence type="ECO:0000256" key="14">
    <source>
        <dbReference type="ARBA" id="ARBA00023170"/>
    </source>
</evidence>
<dbReference type="EC" id="2.7.11.1" evidence="2"/>
<feature type="binding site" evidence="18">
    <location>
        <position position="356"/>
    </location>
    <ligand>
        <name>ATP</name>
        <dbReference type="ChEBI" id="CHEBI:30616"/>
    </ligand>
</feature>
<dbReference type="Pfam" id="PF00069">
    <property type="entry name" value="Pkinase"/>
    <property type="match status" value="1"/>
</dbReference>
<keyword evidence="22" id="KW-1185">Reference proteome</keyword>
<comment type="caution">
    <text evidence="21">The sequence shown here is derived from an EMBL/GenBank/DDBJ whole genome shotgun (WGS) entry which is preliminary data.</text>
</comment>
<keyword evidence="12" id="KW-0472">Membrane</keyword>
<keyword evidence="4" id="KW-0245">EGF-like domain</keyword>
<keyword evidence="10 18" id="KW-0067">ATP-binding</keyword>
<protein>
    <recommendedName>
        <fullName evidence="2">non-specific serine/threonine protein kinase</fullName>
        <ecNumber evidence="2">2.7.11.1</ecNumber>
    </recommendedName>
</protein>
<dbReference type="Proteomes" id="UP001418222">
    <property type="component" value="Unassembled WGS sequence"/>
</dbReference>
<dbReference type="InterPro" id="IPR032872">
    <property type="entry name" value="WAK_assoc_C"/>
</dbReference>
<evidence type="ECO:0000256" key="3">
    <source>
        <dbReference type="ARBA" id="ARBA00022527"/>
    </source>
</evidence>
<name>A0AAP0G977_9ASPA</name>
<keyword evidence="13" id="KW-1015">Disulfide bond</keyword>
<dbReference type="FunFam" id="1.10.510.10:FF:000590">
    <property type="entry name" value="PR5-like receptor kinase"/>
    <property type="match status" value="1"/>
</dbReference>
<evidence type="ECO:0000256" key="4">
    <source>
        <dbReference type="ARBA" id="ARBA00022536"/>
    </source>
</evidence>
<dbReference type="PANTHER" id="PTHR27009">
    <property type="entry name" value="RUST RESISTANCE KINASE LR10-RELATED"/>
    <property type="match status" value="1"/>
</dbReference>
<dbReference type="GO" id="GO:0030247">
    <property type="term" value="F:polysaccharide binding"/>
    <property type="evidence" value="ECO:0007669"/>
    <property type="project" value="InterPro"/>
</dbReference>
<dbReference type="Gene3D" id="3.30.200.20">
    <property type="entry name" value="Phosphorylase Kinase, domain 1"/>
    <property type="match status" value="1"/>
</dbReference>
<feature type="chain" id="PRO_5042849648" description="non-specific serine/threonine protein kinase" evidence="19">
    <location>
        <begin position="21"/>
        <end position="632"/>
    </location>
</feature>
<dbReference type="GO" id="GO:0016020">
    <property type="term" value="C:membrane"/>
    <property type="evidence" value="ECO:0007669"/>
    <property type="project" value="UniProtKB-SubCell"/>
</dbReference>
<dbReference type="SUPFAM" id="SSF56112">
    <property type="entry name" value="Protein kinase-like (PK-like)"/>
    <property type="match status" value="1"/>
</dbReference>
<evidence type="ECO:0000256" key="7">
    <source>
        <dbReference type="ARBA" id="ARBA00022729"/>
    </source>
</evidence>
<evidence type="ECO:0000259" key="20">
    <source>
        <dbReference type="PROSITE" id="PS50011"/>
    </source>
</evidence>
<evidence type="ECO:0000256" key="13">
    <source>
        <dbReference type="ARBA" id="ARBA00023157"/>
    </source>
</evidence>
<dbReference type="InterPro" id="IPR008271">
    <property type="entry name" value="Ser/Thr_kinase_AS"/>
</dbReference>
<dbReference type="SMART" id="SM00220">
    <property type="entry name" value="S_TKc"/>
    <property type="match status" value="1"/>
</dbReference>
<dbReference type="InterPro" id="IPR017441">
    <property type="entry name" value="Protein_kinase_ATP_BS"/>
</dbReference>
<keyword evidence="9 21" id="KW-0418">Kinase</keyword>